<dbReference type="Proteomes" id="UP000622245">
    <property type="component" value="Unassembled WGS sequence"/>
</dbReference>
<name>A0ABS1YEG0_9ACTN</name>
<organism evidence="1 2">
    <name type="scientific">Micromonospora tarensis</name>
    <dbReference type="NCBI Taxonomy" id="2806100"/>
    <lineage>
        <taxon>Bacteria</taxon>
        <taxon>Bacillati</taxon>
        <taxon>Actinomycetota</taxon>
        <taxon>Actinomycetes</taxon>
        <taxon>Micromonosporales</taxon>
        <taxon>Micromonosporaceae</taxon>
        <taxon>Micromonospora</taxon>
    </lineage>
</organism>
<proteinExistence type="predicted"/>
<keyword evidence="2" id="KW-1185">Reference proteome</keyword>
<evidence type="ECO:0000313" key="1">
    <source>
        <dbReference type="EMBL" id="MBM0275813.1"/>
    </source>
</evidence>
<sequence length="91" mass="10273">MSAVWFAGFALIVAVGYAGACYVKPFTACHRCKGTGTAPPPAWRRVLRRTTSPRALRGRHDCRRCTGTGLRLRIGRRVVNHFRRLRRHAGR</sequence>
<dbReference type="EMBL" id="JAEVHL010000034">
    <property type="protein sequence ID" value="MBM0275813.1"/>
    <property type="molecule type" value="Genomic_DNA"/>
</dbReference>
<gene>
    <name evidence="1" type="ORF">JM949_10385</name>
</gene>
<protein>
    <submittedName>
        <fullName evidence="1">Uncharacterized protein</fullName>
    </submittedName>
</protein>
<evidence type="ECO:0000313" key="2">
    <source>
        <dbReference type="Proteomes" id="UP000622245"/>
    </source>
</evidence>
<reference evidence="1 2" key="1">
    <citation type="submission" date="2021-01" db="EMBL/GenBank/DDBJ databases">
        <title>Draft genome sequence of Micromonospora sp. strain STR1s_6.</title>
        <authorList>
            <person name="Karlyshev A."/>
            <person name="Jawad R."/>
        </authorList>
    </citation>
    <scope>NUCLEOTIDE SEQUENCE [LARGE SCALE GENOMIC DNA]</scope>
    <source>
        <strain evidence="1 2">STR1S-6</strain>
    </source>
</reference>
<comment type="caution">
    <text evidence="1">The sequence shown here is derived from an EMBL/GenBank/DDBJ whole genome shotgun (WGS) entry which is preliminary data.</text>
</comment>
<accession>A0ABS1YEG0</accession>